<dbReference type="GO" id="GO:0004497">
    <property type="term" value="F:monooxygenase activity"/>
    <property type="evidence" value="ECO:0007669"/>
    <property type="project" value="UniProtKB-KW"/>
</dbReference>
<dbReference type="InterPro" id="IPR002401">
    <property type="entry name" value="Cyt_P450_E_grp-I"/>
</dbReference>
<keyword evidence="5 6" id="KW-0408">Iron</keyword>
<name>A0AAX4I576_9PEZI</name>
<dbReference type="InterPro" id="IPR001128">
    <property type="entry name" value="Cyt_P450"/>
</dbReference>
<dbReference type="GO" id="GO:0020037">
    <property type="term" value="F:heme binding"/>
    <property type="evidence" value="ECO:0007669"/>
    <property type="project" value="InterPro"/>
</dbReference>
<dbReference type="AlphaFoldDB" id="A0AAX4I576"/>
<dbReference type="InterPro" id="IPR017972">
    <property type="entry name" value="Cyt_P450_CS"/>
</dbReference>
<evidence type="ECO:0000256" key="7">
    <source>
        <dbReference type="RuleBase" id="RU000461"/>
    </source>
</evidence>
<feature type="transmembrane region" description="Helical" evidence="8">
    <location>
        <begin position="352"/>
        <end position="373"/>
    </location>
</feature>
<dbReference type="KEGG" id="cdet:87940015"/>
<dbReference type="GeneID" id="87940015"/>
<dbReference type="EMBL" id="CP137306">
    <property type="protein sequence ID" value="WQF78498.1"/>
    <property type="molecule type" value="Genomic_DNA"/>
</dbReference>
<feature type="transmembrane region" description="Helical" evidence="8">
    <location>
        <begin position="280"/>
        <end position="303"/>
    </location>
</feature>
<keyword evidence="8" id="KW-1133">Transmembrane helix</keyword>
<reference evidence="10" key="1">
    <citation type="journal article" date="2023" name="bioRxiv">
        <title>Complete genome of the Medicago anthracnose fungus, Colletotrichum destructivum, reveals a mini-chromosome-like region within a core chromosome.</title>
        <authorList>
            <person name="Lapalu N."/>
            <person name="Simon A."/>
            <person name="Lu A."/>
            <person name="Plaumann P.-L."/>
            <person name="Amselem J."/>
            <person name="Pigne S."/>
            <person name="Auger A."/>
            <person name="Koch C."/>
            <person name="Dallery J.-F."/>
            <person name="O'Connell R.J."/>
        </authorList>
    </citation>
    <scope>NUCLEOTIDE SEQUENCE [LARGE SCALE GENOMIC DNA]</scope>
    <source>
        <strain evidence="10">CBS 520.97</strain>
    </source>
</reference>
<evidence type="ECO:0000256" key="4">
    <source>
        <dbReference type="ARBA" id="ARBA00022723"/>
    </source>
</evidence>
<dbReference type="CDD" id="cd11058">
    <property type="entry name" value="CYP60B-like"/>
    <property type="match status" value="1"/>
</dbReference>
<evidence type="ECO:0000256" key="8">
    <source>
        <dbReference type="SAM" id="Phobius"/>
    </source>
</evidence>
<keyword evidence="3 6" id="KW-0349">Heme</keyword>
<evidence type="ECO:0000256" key="3">
    <source>
        <dbReference type="ARBA" id="ARBA00022617"/>
    </source>
</evidence>
<comment type="cofactor">
    <cofactor evidence="1 6">
        <name>heme</name>
        <dbReference type="ChEBI" id="CHEBI:30413"/>
    </cofactor>
</comment>
<feature type="binding site" description="axial binding residue" evidence="6">
    <location>
        <position position="500"/>
    </location>
    <ligand>
        <name>heme</name>
        <dbReference type="ChEBI" id="CHEBI:30413"/>
    </ligand>
    <ligandPart>
        <name>Fe</name>
        <dbReference type="ChEBI" id="CHEBI:18248"/>
    </ligandPart>
</feature>
<evidence type="ECO:0000256" key="5">
    <source>
        <dbReference type="ARBA" id="ARBA00023004"/>
    </source>
</evidence>
<evidence type="ECO:0000313" key="9">
    <source>
        <dbReference type="EMBL" id="WQF78498.1"/>
    </source>
</evidence>
<dbReference type="PRINTS" id="PR00385">
    <property type="entry name" value="P450"/>
</dbReference>
<dbReference type="InterPro" id="IPR036396">
    <property type="entry name" value="Cyt_P450_sf"/>
</dbReference>
<protein>
    <submittedName>
        <fullName evidence="9">Cytochrome P450</fullName>
    </submittedName>
</protein>
<dbReference type="PANTHER" id="PTHR24305:SF210">
    <property type="entry name" value="CYTOCHROME P450 MONOOXYGENASE ASQL-RELATED"/>
    <property type="match status" value="1"/>
</dbReference>
<evidence type="ECO:0000256" key="2">
    <source>
        <dbReference type="ARBA" id="ARBA00010617"/>
    </source>
</evidence>
<gene>
    <name evidence="9" type="ORF">CDEST_03512</name>
</gene>
<feature type="transmembrane region" description="Helical" evidence="8">
    <location>
        <begin position="13"/>
        <end position="35"/>
    </location>
</feature>
<keyword evidence="7" id="KW-0503">Monooxygenase</keyword>
<dbReference type="PRINTS" id="PR00463">
    <property type="entry name" value="EP450I"/>
</dbReference>
<dbReference type="RefSeq" id="XP_062775722.1">
    <property type="nucleotide sequence ID" value="XM_062919671.1"/>
</dbReference>
<accession>A0AAX4I576</accession>
<dbReference type="Pfam" id="PF00067">
    <property type="entry name" value="p450"/>
    <property type="match status" value="1"/>
</dbReference>
<keyword evidence="10" id="KW-1185">Reference proteome</keyword>
<organism evidence="9 10">
    <name type="scientific">Colletotrichum destructivum</name>
    <dbReference type="NCBI Taxonomy" id="34406"/>
    <lineage>
        <taxon>Eukaryota</taxon>
        <taxon>Fungi</taxon>
        <taxon>Dikarya</taxon>
        <taxon>Ascomycota</taxon>
        <taxon>Pezizomycotina</taxon>
        <taxon>Sordariomycetes</taxon>
        <taxon>Hypocreomycetidae</taxon>
        <taxon>Glomerellales</taxon>
        <taxon>Glomerellaceae</taxon>
        <taxon>Colletotrichum</taxon>
        <taxon>Colletotrichum destructivum species complex</taxon>
    </lineage>
</organism>
<keyword evidence="8" id="KW-0812">Transmembrane</keyword>
<keyword evidence="8" id="KW-0472">Membrane</keyword>
<keyword evidence="4 6" id="KW-0479">Metal-binding</keyword>
<dbReference type="Proteomes" id="UP001322277">
    <property type="component" value="Chromosome 2"/>
</dbReference>
<dbReference type="GO" id="GO:0005506">
    <property type="term" value="F:iron ion binding"/>
    <property type="evidence" value="ECO:0007669"/>
    <property type="project" value="InterPro"/>
</dbReference>
<dbReference type="InterPro" id="IPR050121">
    <property type="entry name" value="Cytochrome_P450_monoxygenase"/>
</dbReference>
<dbReference type="PANTHER" id="PTHR24305">
    <property type="entry name" value="CYTOCHROME P450"/>
    <property type="match status" value="1"/>
</dbReference>
<comment type="similarity">
    <text evidence="2 7">Belongs to the cytochrome P450 family.</text>
</comment>
<proteinExistence type="inferred from homology"/>
<evidence type="ECO:0000256" key="6">
    <source>
        <dbReference type="PIRSR" id="PIRSR602401-1"/>
    </source>
</evidence>
<evidence type="ECO:0000256" key="1">
    <source>
        <dbReference type="ARBA" id="ARBA00001971"/>
    </source>
</evidence>
<dbReference type="GO" id="GO:0016705">
    <property type="term" value="F:oxidoreductase activity, acting on paired donors, with incorporation or reduction of molecular oxygen"/>
    <property type="evidence" value="ECO:0007669"/>
    <property type="project" value="InterPro"/>
</dbReference>
<sequence length="556" mass="63143">MAIITELWDAEDIWKLAAVTIVIYNVYRSVYLLYFHPLARFPGPRFAAVSEVSHVYNWYVSRQELHDDSLMHISSIGLQEVTTIIYIVSIRLTVSQFAVQQTPLADNQCLGDVVRVAPNELSFNAARSLQGHMFLKSSFYAGPSGYSTIVMERDPAKHRETKRLMAYGFSSKELQAQEPILKTNLGLLTHQIETQGGFDKNGVSLNKLLQGFVFDTIGELALGEPFGALGTGSSRPIMKISRFFRPPQLTLFFIGKPHPWIETIHGAIYFMSIVQIAPRLPILLLALPFVAPWSSIGQFISFFRYQSAMTRKRLSRPLHDDKRDLFSFLLKEKPDKFLQVASEAWLGNQAGVMIAAGFDTSAVTAVAASYYLAKNPEKMKRLREEVCERFTDSSEMAGTAVQQLSYLAACIEETMRIMPPITFGLPRESPGAEVDGKFVPKGTVVSTSGWSITRRHEYFFDPEAFHPERWLPPSHKYYDPLFCNDLKEASQPFSLGPRVCLGINLAYVELKLLLARLVWEYKWHLVNKGSFDWDKDRKFQALWVLPQVRVRYERAG</sequence>
<keyword evidence="7" id="KW-0560">Oxidoreductase</keyword>
<dbReference type="PROSITE" id="PS00086">
    <property type="entry name" value="CYTOCHROME_P450"/>
    <property type="match status" value="1"/>
</dbReference>
<evidence type="ECO:0000313" key="10">
    <source>
        <dbReference type="Proteomes" id="UP001322277"/>
    </source>
</evidence>
<dbReference type="SUPFAM" id="SSF48264">
    <property type="entry name" value="Cytochrome P450"/>
    <property type="match status" value="1"/>
</dbReference>
<dbReference type="Gene3D" id="1.10.630.10">
    <property type="entry name" value="Cytochrome P450"/>
    <property type="match status" value="1"/>
</dbReference>